<evidence type="ECO:0000256" key="3">
    <source>
        <dbReference type="SAM" id="SignalP"/>
    </source>
</evidence>
<feature type="region of interest" description="Disordered" evidence="2">
    <location>
        <begin position="2539"/>
        <end position="2567"/>
    </location>
</feature>
<feature type="region of interest" description="Disordered" evidence="2">
    <location>
        <begin position="2505"/>
        <end position="2524"/>
    </location>
</feature>
<feature type="compositionally biased region" description="Polar residues" evidence="2">
    <location>
        <begin position="728"/>
        <end position="740"/>
    </location>
</feature>
<feature type="compositionally biased region" description="Basic and acidic residues" evidence="2">
    <location>
        <begin position="298"/>
        <end position="311"/>
    </location>
</feature>
<feature type="compositionally biased region" description="Basic residues" evidence="2">
    <location>
        <begin position="321"/>
        <end position="332"/>
    </location>
</feature>
<protein>
    <submittedName>
        <fullName evidence="5 6">Mucin-2-like isoform X1</fullName>
    </submittedName>
</protein>
<feature type="region of interest" description="Disordered" evidence="2">
    <location>
        <begin position="26"/>
        <end position="144"/>
    </location>
</feature>
<sequence length="2655" mass="289910">MRGVWWSAFALLLLVVVTSAIRTAQVEGTSRISRRLPNPDRSPTSSNKSEDVSPTSRSRVSRRREEIQPRDISRSRSRSRPTESPSYTTIKSQNQPERSDRFDSRRSNSRVRSKPVVNEENFDTTVNRENQSKSRSRQSSRYVAAQSMPVPLLTTSPSIGKIQKDFTDIAFNDITKTLSKDVGELNSQIRRRSSTVRTIESVTVPRGRGRINTRTNVRALDLDVSGTANALSTAPKEPTTARTEDIRNSRKLRYKTRQSETDTNLTGEGIATSNEVKSSQIRENVTSQTESKSFSRSTTEKNLRSSTERISLKSSTLKTTKVVKRPVSRNKGKTPLTAQKNKVSDEIKEDDNYPEPFKALIQAKNASTQASSPPSESLSVKASQKVFKTHTTSSQSIITAPDIEKHSRLRSKINLEGNSSNSPIEENIPVIITTTSEQPKPKSVEYRLRGSFKPRSKKSNTLSTSTISTASFSPSVDRTYKFQRKVKLTTTEASNIGNSSQSKSNDTNISFKKPALRSSLYLRRNVSKTVSANSEIPIKIDPSKNNEGKSILKSKQLLPRTSYYSRLRNGGLSTTSTTDSSIQNTTEDISIAEKKVENTAELPIIYTDGTPKVSDNANKQESRNFIITVNSKESSENGTELNGNETISMTVENEKLINNFVSTTQKYHATYKDNNNDISTSSKEKSTVTPLIRNIRTRKYSRKSSKPREEISVVTSKSRERNSRKYSDTFSKTTEASSNGIIAGPEKQKNKFSSKYRASYLDKPFYKPTVPTITPSTVEGEEIQIGPDMNAISFTKSRSPLTSADLRLSESLAKSLQVMNVEASHHSPSVTVSIFDALAEILTSTPRPRISSTTEVLQKQSTNNDVKQINDGVSNNINVNSVKDSTSQDTFMSVDNVNTVAKSVQSTEQSTQDLFNRISVGGITTPSQNTKDRDSTPVTIPQNFSSPTPPPSTPISARKPFAIKVLYADTAPTTDKTTAVMTTNQPTTDSSTMVYNTVSDLVLSNNKLVSSDLTSMLSNNIKNIIANMDEDSRSRLSVDMVKLLNSLIPKLNKPLKLQDDIDFVPNTTPYSLEDIRDTENIVIENTDNIRPVNILQDVGNESIVNNTRMNTDSLITTTETTLTVNSTLQNPNILSVPEILTTTSSLVTADMPIFVATESNKNVELSTAAILNNEMSVTPSGIETILTNSDTSFSSSVNSDFTNKPFLVPFLTNFEFNDFTVNNTENSSINLTQSNPTMQMTSLQIKELEDIDNIEDPSQLSRLQLWILSKKARVLKMIEDIIRNHNDEIANAPLTELINSTNSNNISLSNRLSEIVNTMTLTTISPLDFKNENDLTSTEATETQMTTSSLNPSLSLPQNTIDITTTENFFSNAPPNMADISLATTPMSLDTASTMLQEIETTAFDTAPDIADAFFSTTPKYGDESTMTEGFVRSLEISDTTTFSSDSTPSTMSSNNEATTTVSNIESATEIDSTTENNLETTSISGTESTTIVAIINETISNDVNMISNQINVATPSSIPKKDYVIFGILPNNTVVRKNPNDDPLETLTEASPYIIYGVLPNNTVIRKFPNGTRVPRIMQKIDILPISPWSLRNPYSPIHNIPAIVRPQSNPIRVSTNTVTSNDTSNNGSENQLTTDTVNNLQTTISSSALNITDSSSLGITTSTNKPPAEKSTASHVLSLRTTTMLPSIDEILLNSISSATKEEMVISSMTSTTREPRILTLDIDPETKQIRTEKPDDGNGKTVFKFIPIDEVTVSPQESNVLKLASTKMPKTTTFNEMLQVTTSNSNTQTLQNDISTNGQTSSTPIFAMTSNESSDTTTIFPELSIVMNNIEAKPTTLTPEITTSTVNMAGSMFATANEISTPIPLTTPATTVTTETDNLSTETTTLLTTLQTTSFPSTAAITTPTANVLETAASNQKDAELLQSLLQQIGRSPKNLNNFSNNQQNDNAKLLQAILLGGPQNIANKKTSENKQSSTTIRSIEDDIRQFEEDTKLLKALLLATGRNPAELNLPNLDNTKKVTASTTSIPITTKLITTTDQPTTTQRTTTTIPTTTTTTTTTPTTTTTTTPTTTTTTTTSTTTNIPLITTTLKSTSSGRISELSYNEDLRKLQEDTRLLQALLQATGNQNTANIPIISGITSNVRIASNPLTTSIESNPTTPVNDRPIFTTRPSPVFTAITPETVTVSTLQPQQQTTEEIGISTTFQPFNVRSTTTVRSVGDVSTTTRRPKNSRFQVTTEMPSTSTFSDEEDLQFLQNLKSVLSAKNSGEDPETALANRVIALAVERSLNEIQTGKKVETSTTTYRPTTTTARLMTTTTKMTTTEASTLNTPSIEEDIKQFEQDTKLLQALLKATGQDPSKFNIPTLTNTNRPVTASIDSTTAKPYGPKIAVKDELKNEQDDAQLLQTLIKLQDAQETTTQRSKIAITGQSSDEALKKLLNQAQPAGMVSEATKSSISLSTEFGNSNDALLAALLKEQGFGPTTASSLDEQLRLAALLNQVVVTPKARRTTTPPPPPPAPRRPVLDGLAWLWQQWRETAPGPDVARPNRRPAPSARPSITPSAATSSRVNWFGSGPFVGNADERPTSNRIPLEPPSAVTTEQGPGRGQLVSAAINVTRAFSQFLGAAIQGAAQTVQSVIRAGQRAASDAYTNGSG</sequence>
<keyword evidence="1" id="KW-0175">Coiled coil</keyword>
<feature type="compositionally biased region" description="Polar residues" evidence="2">
    <location>
        <begin position="261"/>
        <end position="297"/>
    </location>
</feature>
<feature type="region of interest" description="Disordered" evidence="2">
    <location>
        <begin position="697"/>
        <end position="748"/>
    </location>
</feature>
<gene>
    <name evidence="5 6 7" type="primary">LOC113397144</name>
</gene>
<keyword evidence="4" id="KW-1185">Reference proteome</keyword>
<dbReference type="GeneID" id="113397144"/>
<evidence type="ECO:0000313" key="7">
    <source>
        <dbReference type="RefSeq" id="XP_064075652.1"/>
    </source>
</evidence>
<dbReference type="RefSeq" id="XP_064075652.1">
    <property type="nucleotide sequence ID" value="XM_064219582.1"/>
</dbReference>
<reference evidence="4 5" key="1">
    <citation type="submission" date="2025-05" db="UniProtKB">
        <authorList>
            <consortium name="RefSeq"/>
        </authorList>
    </citation>
    <scope>NUCLEOTIDE SEQUENCE [LARGE SCALE GENOMIC DNA]</scope>
    <source>
        <tissue evidence="5 6">Whole body</tissue>
    </source>
</reference>
<feature type="coiled-coil region" evidence="1">
    <location>
        <begin position="1973"/>
        <end position="2000"/>
    </location>
</feature>
<dbReference type="RefSeq" id="XP_026491128.2">
    <property type="nucleotide sequence ID" value="XM_026635343.2"/>
</dbReference>
<feature type="region of interest" description="Disordered" evidence="2">
    <location>
        <begin position="2579"/>
        <end position="2604"/>
    </location>
</feature>
<dbReference type="OMA" id="NCVVEQC"/>
<feature type="chain" id="PRO_5045020288" evidence="3">
    <location>
        <begin position="21"/>
        <end position="2655"/>
    </location>
</feature>
<feature type="compositionally biased region" description="Polar residues" evidence="2">
    <location>
        <begin position="41"/>
        <end position="55"/>
    </location>
</feature>
<feature type="compositionally biased region" description="Polar residues" evidence="2">
    <location>
        <begin position="82"/>
        <end position="96"/>
    </location>
</feature>
<evidence type="ECO:0000313" key="5">
    <source>
        <dbReference type="RefSeq" id="XP_026491127.2"/>
    </source>
</evidence>
<feature type="region of interest" description="Disordered" evidence="2">
    <location>
        <begin position="254"/>
        <end position="351"/>
    </location>
</feature>
<proteinExistence type="predicted"/>
<feature type="signal peptide" evidence="3">
    <location>
        <begin position="1"/>
        <end position="20"/>
    </location>
</feature>
<feature type="compositionally biased region" description="Low complexity" evidence="2">
    <location>
        <begin position="2551"/>
        <end position="2567"/>
    </location>
</feature>
<feature type="compositionally biased region" description="Basic and acidic residues" evidence="2">
    <location>
        <begin position="97"/>
        <end position="106"/>
    </location>
</feature>
<evidence type="ECO:0000313" key="4">
    <source>
        <dbReference type="Proteomes" id="UP001652626"/>
    </source>
</evidence>
<feature type="region of interest" description="Disordered" evidence="2">
    <location>
        <begin position="364"/>
        <end position="384"/>
    </location>
</feature>
<feature type="compositionally biased region" description="Low complexity" evidence="2">
    <location>
        <begin position="1441"/>
        <end position="1454"/>
    </location>
</feature>
<dbReference type="RefSeq" id="XP_026491127.2">
    <property type="nucleotide sequence ID" value="XM_026635342.2"/>
</dbReference>
<feature type="compositionally biased region" description="Basic and acidic residues" evidence="2">
    <location>
        <begin position="706"/>
        <end position="727"/>
    </location>
</feature>
<accession>A0A8B8I226</accession>
<evidence type="ECO:0000256" key="1">
    <source>
        <dbReference type="SAM" id="Coils"/>
    </source>
</evidence>
<feature type="compositionally biased region" description="Basic and acidic residues" evidence="2">
    <location>
        <begin position="63"/>
        <end position="74"/>
    </location>
</feature>
<feature type="region of interest" description="Disordered" evidence="2">
    <location>
        <begin position="2040"/>
        <end position="2081"/>
    </location>
</feature>
<dbReference type="OrthoDB" id="7701360at2759"/>
<organism evidence="4 6">
    <name type="scientific">Vanessa tameamea</name>
    <name type="common">Kamehameha butterfly</name>
    <dbReference type="NCBI Taxonomy" id="334116"/>
    <lineage>
        <taxon>Eukaryota</taxon>
        <taxon>Metazoa</taxon>
        <taxon>Ecdysozoa</taxon>
        <taxon>Arthropoda</taxon>
        <taxon>Hexapoda</taxon>
        <taxon>Insecta</taxon>
        <taxon>Pterygota</taxon>
        <taxon>Neoptera</taxon>
        <taxon>Endopterygota</taxon>
        <taxon>Lepidoptera</taxon>
        <taxon>Glossata</taxon>
        <taxon>Ditrysia</taxon>
        <taxon>Papilionoidea</taxon>
        <taxon>Nymphalidae</taxon>
        <taxon>Nymphalinae</taxon>
        <taxon>Vanessa</taxon>
    </lineage>
</organism>
<evidence type="ECO:0000313" key="6">
    <source>
        <dbReference type="RefSeq" id="XP_026491128.2"/>
    </source>
</evidence>
<feature type="compositionally biased region" description="Polar residues" evidence="2">
    <location>
        <begin position="364"/>
        <end position="382"/>
    </location>
</feature>
<keyword evidence="3" id="KW-0732">Signal</keyword>
<evidence type="ECO:0000256" key="2">
    <source>
        <dbReference type="SAM" id="MobiDB-lite"/>
    </source>
</evidence>
<feature type="compositionally biased region" description="Pro residues" evidence="2">
    <location>
        <begin position="2512"/>
        <end position="2521"/>
    </location>
</feature>
<dbReference type="Proteomes" id="UP001652626">
    <property type="component" value="Chromosome 3"/>
</dbReference>
<feature type="region of interest" description="Disordered" evidence="2">
    <location>
        <begin position="1441"/>
        <end position="1461"/>
    </location>
</feature>
<feature type="region of interest" description="Disordered" evidence="2">
    <location>
        <begin position="918"/>
        <end position="957"/>
    </location>
</feature>
<feature type="region of interest" description="Disordered" evidence="2">
    <location>
        <begin position="672"/>
        <end position="691"/>
    </location>
</feature>
<name>A0A8B8I226_VANTA</name>